<dbReference type="eggNOG" id="COG3409">
    <property type="taxonomic scope" value="Bacteria"/>
</dbReference>
<dbReference type="STRING" id="1122180.Lokhon_00920"/>
<feature type="signal peptide" evidence="3">
    <location>
        <begin position="1"/>
        <end position="19"/>
    </location>
</feature>
<dbReference type="RefSeq" id="WP_017927587.1">
    <property type="nucleotide sequence ID" value="NZ_KB822996.1"/>
</dbReference>
<evidence type="ECO:0000256" key="3">
    <source>
        <dbReference type="SAM" id="SignalP"/>
    </source>
</evidence>
<dbReference type="Pfam" id="PF01471">
    <property type="entry name" value="PG_binding_1"/>
    <property type="match status" value="2"/>
</dbReference>
<keyword evidence="3" id="KW-0732">Signal</keyword>
<feature type="region of interest" description="Disordered" evidence="2">
    <location>
        <begin position="360"/>
        <end position="390"/>
    </location>
</feature>
<dbReference type="Proteomes" id="UP000025047">
    <property type="component" value="Unassembled WGS sequence"/>
</dbReference>
<accession>A0A017HGE4</accession>
<dbReference type="SUPFAM" id="SSF47090">
    <property type="entry name" value="PGBD-like"/>
    <property type="match status" value="2"/>
</dbReference>
<protein>
    <recommendedName>
        <fullName evidence="4">Peptidoglycan binding-like domain-containing protein</fullName>
    </recommendedName>
</protein>
<dbReference type="eggNOG" id="COG4249">
    <property type="taxonomic scope" value="Bacteria"/>
</dbReference>
<comment type="caution">
    <text evidence="5">The sequence shown here is derived from an EMBL/GenBank/DDBJ whole genome shotgun (WGS) entry which is preliminary data.</text>
</comment>
<sequence>MRHLLTSTALFFWAGAALAQDAALLLGTERYETLGRLSRGTEILDAADGLRELGFEVFSLPNGRAGTTAETARGWLERVPEANRLVVALSGRFATDGARSWFLTAEAEGPGLLTPGAAALPVEGVLRALAEAPGRSLLLIAVEPDGSDSFDPWVGEGLGALEIPQGVTVLTGSPRAVARFMEGPLAEPRGDLSRAIREADGLEAQGYLPRARVFMPDRVETPEAPDAPEEASAAEAALWRGTVALGTVEAYRDYLGRYPRGVHADEAETAIAEIIAEPDREQRLAEEALDLDREQRRDIQRSLSLLDFNTRGIDGIFGPGTRQAITNWQQQNGFSQTSYLTPEQISRIDAQAARRAAELEAEAERQRQQAARADRSFWEETGSRGDEPGLRAYLDRYPDGLFAETAADRLALIEDEKRRAAQAEDRAAWDRAREADTIEAYRDYRRAFAQGSFGEEAEARIAALRQEAAQSETRAQAEQVERDLGLNALTARLVEQRLDAQGLEPGEVDGEFDKQTRRAIRRYQRDRELEASGFLDEATVVRLLADSVSDIVDP</sequence>
<dbReference type="HOGENOM" id="CLU_483814_0_0_5"/>
<evidence type="ECO:0000256" key="2">
    <source>
        <dbReference type="SAM" id="MobiDB-lite"/>
    </source>
</evidence>
<evidence type="ECO:0000259" key="4">
    <source>
        <dbReference type="Pfam" id="PF01471"/>
    </source>
</evidence>
<feature type="domain" description="Peptidoglycan binding-like" evidence="4">
    <location>
        <begin position="293"/>
        <end position="346"/>
    </location>
</feature>
<dbReference type="EMBL" id="APGJ01000003">
    <property type="protein sequence ID" value="EYD73390.1"/>
    <property type="molecule type" value="Genomic_DNA"/>
</dbReference>
<proteinExistence type="predicted"/>
<dbReference type="InterPro" id="IPR036365">
    <property type="entry name" value="PGBD-like_sf"/>
</dbReference>
<dbReference type="InterPro" id="IPR036366">
    <property type="entry name" value="PGBDSf"/>
</dbReference>
<dbReference type="AlphaFoldDB" id="A0A017HGE4"/>
<organism evidence="5 6">
    <name type="scientific">Limimaricola hongkongensis DSM 17492</name>
    <dbReference type="NCBI Taxonomy" id="1122180"/>
    <lineage>
        <taxon>Bacteria</taxon>
        <taxon>Pseudomonadati</taxon>
        <taxon>Pseudomonadota</taxon>
        <taxon>Alphaproteobacteria</taxon>
        <taxon>Rhodobacterales</taxon>
        <taxon>Paracoccaceae</taxon>
        <taxon>Limimaricola</taxon>
    </lineage>
</organism>
<keyword evidence="6" id="KW-1185">Reference proteome</keyword>
<keyword evidence="1" id="KW-0175">Coiled coil</keyword>
<gene>
    <name evidence="5" type="ORF">Lokhon_00920</name>
</gene>
<dbReference type="InterPro" id="IPR002477">
    <property type="entry name" value="Peptidoglycan-bd-like"/>
</dbReference>
<dbReference type="PATRIC" id="fig|1122180.6.peg.914"/>
<name>A0A017HGE4_9RHOB</name>
<dbReference type="OrthoDB" id="8092964at2"/>
<dbReference type="Gene3D" id="1.10.101.10">
    <property type="entry name" value="PGBD-like superfamily/PGBD"/>
    <property type="match status" value="2"/>
</dbReference>
<feature type="chain" id="PRO_5001495882" description="Peptidoglycan binding-like domain-containing protein" evidence="3">
    <location>
        <begin position="20"/>
        <end position="554"/>
    </location>
</feature>
<feature type="coiled-coil region" evidence="1">
    <location>
        <begin position="454"/>
        <end position="481"/>
    </location>
</feature>
<evidence type="ECO:0000313" key="5">
    <source>
        <dbReference type="EMBL" id="EYD73390.1"/>
    </source>
</evidence>
<evidence type="ECO:0000313" key="6">
    <source>
        <dbReference type="Proteomes" id="UP000025047"/>
    </source>
</evidence>
<evidence type="ECO:0000256" key="1">
    <source>
        <dbReference type="SAM" id="Coils"/>
    </source>
</evidence>
<feature type="domain" description="Peptidoglycan binding-like" evidence="4">
    <location>
        <begin position="492"/>
        <end position="543"/>
    </location>
</feature>
<reference evidence="5 6" key="1">
    <citation type="submission" date="2013-03" db="EMBL/GenBank/DDBJ databases">
        <authorList>
            <person name="Fiebig A."/>
            <person name="Goeker M."/>
            <person name="Klenk H.-P.P."/>
        </authorList>
    </citation>
    <scope>NUCLEOTIDE SEQUENCE [LARGE SCALE GENOMIC DNA]</scope>
    <source>
        <strain evidence="5 6">DSM 17492</strain>
    </source>
</reference>